<feature type="compositionally biased region" description="Low complexity" evidence="2">
    <location>
        <begin position="54"/>
        <end position="78"/>
    </location>
</feature>
<dbReference type="WBParaSite" id="SBAD_0000085701-mRNA-1">
    <property type="protein sequence ID" value="SBAD_0000085701-mRNA-1"/>
    <property type="gene ID" value="SBAD_0000085701"/>
</dbReference>
<evidence type="ECO:0000259" key="3">
    <source>
        <dbReference type="PROSITE" id="PS50157"/>
    </source>
</evidence>
<evidence type="ECO:0000256" key="1">
    <source>
        <dbReference type="PROSITE-ProRule" id="PRU00042"/>
    </source>
</evidence>
<protein>
    <submittedName>
        <fullName evidence="6">C2H2-type domain-containing protein</fullName>
    </submittedName>
</protein>
<keyword evidence="1" id="KW-0862">Zinc</keyword>
<sequence length="180" mass="20137">MTEQTEQQDSGRDGKNERLTPLHGDLCYPYCGAAPVFPPWSQADSSPVAPHCIPPSSSTSGPSSSSGSSSTPQTSLSSDNNPKAMASNSLEKLSSLVHKVGKVSSVEEVRSKIGSQNCVNFHELWWRCMKKEENNELKRIHEAKQIFTCLQCHYSFQTMDQLVKHMESTLHYNNIPKYYR</sequence>
<proteinExistence type="predicted"/>
<dbReference type="Proteomes" id="UP000270296">
    <property type="component" value="Unassembled WGS sequence"/>
</dbReference>
<feature type="region of interest" description="Disordered" evidence="2">
    <location>
        <begin position="42"/>
        <end position="90"/>
    </location>
</feature>
<organism evidence="6">
    <name type="scientific">Soboliphyme baturini</name>
    <dbReference type="NCBI Taxonomy" id="241478"/>
    <lineage>
        <taxon>Eukaryota</taxon>
        <taxon>Metazoa</taxon>
        <taxon>Ecdysozoa</taxon>
        <taxon>Nematoda</taxon>
        <taxon>Enoplea</taxon>
        <taxon>Dorylaimia</taxon>
        <taxon>Dioctophymatida</taxon>
        <taxon>Dioctophymatoidea</taxon>
        <taxon>Soboliphymatidae</taxon>
        <taxon>Soboliphyme</taxon>
    </lineage>
</organism>
<keyword evidence="5" id="KW-1185">Reference proteome</keyword>
<name>A0A183IB40_9BILA</name>
<evidence type="ECO:0000313" key="6">
    <source>
        <dbReference type="WBParaSite" id="SBAD_0000085701-mRNA-1"/>
    </source>
</evidence>
<feature type="region of interest" description="Disordered" evidence="2">
    <location>
        <begin position="1"/>
        <end position="20"/>
    </location>
</feature>
<dbReference type="EMBL" id="UZAM01006638">
    <property type="protein sequence ID" value="VDO92303.1"/>
    <property type="molecule type" value="Genomic_DNA"/>
</dbReference>
<dbReference type="AlphaFoldDB" id="A0A183IB40"/>
<accession>A0A183IB40</accession>
<feature type="compositionally biased region" description="Basic and acidic residues" evidence="2">
    <location>
        <begin position="9"/>
        <end position="20"/>
    </location>
</feature>
<evidence type="ECO:0000313" key="4">
    <source>
        <dbReference type="EMBL" id="VDO92303.1"/>
    </source>
</evidence>
<dbReference type="PROSITE" id="PS00028">
    <property type="entry name" value="ZINC_FINGER_C2H2_1"/>
    <property type="match status" value="1"/>
</dbReference>
<reference evidence="4 5" key="2">
    <citation type="submission" date="2018-11" db="EMBL/GenBank/DDBJ databases">
        <authorList>
            <consortium name="Pathogen Informatics"/>
        </authorList>
    </citation>
    <scope>NUCLEOTIDE SEQUENCE [LARGE SCALE GENOMIC DNA]</scope>
</reference>
<dbReference type="GO" id="GO:0008270">
    <property type="term" value="F:zinc ion binding"/>
    <property type="evidence" value="ECO:0007669"/>
    <property type="project" value="UniProtKB-KW"/>
</dbReference>
<dbReference type="PROSITE" id="PS50157">
    <property type="entry name" value="ZINC_FINGER_C2H2_2"/>
    <property type="match status" value="1"/>
</dbReference>
<dbReference type="OrthoDB" id="5815793at2759"/>
<keyword evidence="1" id="KW-0479">Metal-binding</keyword>
<dbReference type="InterPro" id="IPR013087">
    <property type="entry name" value="Znf_C2H2_type"/>
</dbReference>
<evidence type="ECO:0000313" key="5">
    <source>
        <dbReference type="Proteomes" id="UP000270296"/>
    </source>
</evidence>
<keyword evidence="1" id="KW-0863">Zinc-finger</keyword>
<evidence type="ECO:0000256" key="2">
    <source>
        <dbReference type="SAM" id="MobiDB-lite"/>
    </source>
</evidence>
<gene>
    <name evidence="4" type="ORF">SBAD_LOCUS834</name>
</gene>
<reference evidence="6" key="1">
    <citation type="submission" date="2016-06" db="UniProtKB">
        <authorList>
            <consortium name="WormBaseParasite"/>
        </authorList>
    </citation>
    <scope>IDENTIFICATION</scope>
</reference>
<feature type="domain" description="C2H2-type" evidence="3">
    <location>
        <begin position="147"/>
        <end position="176"/>
    </location>
</feature>